<name>A0A9J6FUI8_HAELO</name>
<evidence type="ECO:0000256" key="3">
    <source>
        <dbReference type="ARBA" id="ARBA00012641"/>
    </source>
</evidence>
<evidence type="ECO:0000256" key="13">
    <source>
        <dbReference type="RuleBase" id="RU363127"/>
    </source>
</evidence>
<keyword evidence="15" id="KW-1185">Reference proteome</keyword>
<keyword evidence="13" id="KW-0479">Metal-binding</keyword>
<comment type="cofactor">
    <cofactor evidence="13">
        <name>Mn(2+)</name>
        <dbReference type="ChEBI" id="CHEBI:29035"/>
    </cofactor>
</comment>
<evidence type="ECO:0000256" key="9">
    <source>
        <dbReference type="ARBA" id="ARBA00023180"/>
    </source>
</evidence>
<evidence type="ECO:0000256" key="6">
    <source>
        <dbReference type="ARBA" id="ARBA00022968"/>
    </source>
</evidence>
<evidence type="ECO:0000256" key="1">
    <source>
        <dbReference type="ARBA" id="ARBA00004606"/>
    </source>
</evidence>
<gene>
    <name evidence="14" type="ORF">HPB48_014430</name>
</gene>
<accession>A0A9J6FUI8</accession>
<keyword evidence="4 13" id="KW-0808">Transferase</keyword>
<evidence type="ECO:0000256" key="7">
    <source>
        <dbReference type="ARBA" id="ARBA00022989"/>
    </source>
</evidence>
<reference evidence="14 15" key="1">
    <citation type="journal article" date="2020" name="Cell">
        <title>Large-Scale Comparative Analyses of Tick Genomes Elucidate Their Genetic Diversity and Vector Capacities.</title>
        <authorList>
            <consortium name="Tick Genome and Microbiome Consortium (TIGMIC)"/>
            <person name="Jia N."/>
            <person name="Wang J."/>
            <person name="Shi W."/>
            <person name="Du L."/>
            <person name="Sun Y."/>
            <person name="Zhan W."/>
            <person name="Jiang J.F."/>
            <person name="Wang Q."/>
            <person name="Zhang B."/>
            <person name="Ji P."/>
            <person name="Bell-Sakyi L."/>
            <person name="Cui X.M."/>
            <person name="Yuan T.T."/>
            <person name="Jiang B.G."/>
            <person name="Yang W.F."/>
            <person name="Lam T.T."/>
            <person name="Chang Q.C."/>
            <person name="Ding S.J."/>
            <person name="Wang X.J."/>
            <person name="Zhu J.G."/>
            <person name="Ruan X.D."/>
            <person name="Zhao L."/>
            <person name="Wei J.T."/>
            <person name="Ye R.Z."/>
            <person name="Que T.C."/>
            <person name="Du C.H."/>
            <person name="Zhou Y.H."/>
            <person name="Cheng J.X."/>
            <person name="Dai P.F."/>
            <person name="Guo W.B."/>
            <person name="Han X.H."/>
            <person name="Huang E.J."/>
            <person name="Li L.F."/>
            <person name="Wei W."/>
            <person name="Gao Y.C."/>
            <person name="Liu J.Z."/>
            <person name="Shao H.Z."/>
            <person name="Wang X."/>
            <person name="Wang C.C."/>
            <person name="Yang T.C."/>
            <person name="Huo Q.B."/>
            <person name="Li W."/>
            <person name="Chen H.Y."/>
            <person name="Chen S.E."/>
            <person name="Zhou L.G."/>
            <person name="Ni X.B."/>
            <person name="Tian J.H."/>
            <person name="Sheng Y."/>
            <person name="Liu T."/>
            <person name="Pan Y.S."/>
            <person name="Xia L.Y."/>
            <person name="Li J."/>
            <person name="Zhao F."/>
            <person name="Cao W.C."/>
        </authorList>
    </citation>
    <scope>NUCLEOTIDE SEQUENCE [LARGE SCALE GENOMIC DNA]</scope>
    <source>
        <strain evidence="14">HaeL-2018</strain>
    </source>
</reference>
<dbReference type="EMBL" id="JABSTR010000004">
    <property type="protein sequence ID" value="KAH9366797.1"/>
    <property type="molecule type" value="Genomic_DNA"/>
</dbReference>
<protein>
    <recommendedName>
        <fullName evidence="3 13">Galactosylgalactosylxylosylprotein 3-beta-glucuronosyltransferase</fullName>
        <ecNumber evidence="3 13">2.4.1.135</ecNumber>
    </recommendedName>
</protein>
<keyword evidence="5" id="KW-0812">Transmembrane</keyword>
<dbReference type="GO" id="GO:0005975">
    <property type="term" value="P:carbohydrate metabolic process"/>
    <property type="evidence" value="ECO:0007669"/>
    <property type="project" value="TreeGrafter"/>
</dbReference>
<dbReference type="AlphaFoldDB" id="A0A9J6FUI8"/>
<keyword evidence="9 12" id="KW-0325">Glycoprotein</keyword>
<dbReference type="InterPro" id="IPR005027">
    <property type="entry name" value="Glyco_trans_43"/>
</dbReference>
<dbReference type="OrthoDB" id="675023at2759"/>
<organism evidence="14 15">
    <name type="scientific">Haemaphysalis longicornis</name>
    <name type="common">Bush tick</name>
    <dbReference type="NCBI Taxonomy" id="44386"/>
    <lineage>
        <taxon>Eukaryota</taxon>
        <taxon>Metazoa</taxon>
        <taxon>Ecdysozoa</taxon>
        <taxon>Arthropoda</taxon>
        <taxon>Chelicerata</taxon>
        <taxon>Arachnida</taxon>
        <taxon>Acari</taxon>
        <taxon>Parasitiformes</taxon>
        <taxon>Ixodida</taxon>
        <taxon>Ixodoidea</taxon>
        <taxon>Ixodidae</taxon>
        <taxon>Haemaphysalinae</taxon>
        <taxon>Haemaphysalis</taxon>
    </lineage>
</organism>
<comment type="similarity">
    <text evidence="2 13">Belongs to the glycosyltransferase 43 family.</text>
</comment>
<dbReference type="Pfam" id="PF03360">
    <property type="entry name" value="Glyco_transf_43"/>
    <property type="match status" value="1"/>
</dbReference>
<keyword evidence="6 13" id="KW-0735">Signal-anchor</keyword>
<dbReference type="EC" id="2.4.1.135" evidence="3 13"/>
<comment type="catalytic activity">
    <reaction evidence="10 13">
        <text>3-O-(beta-D-galactosyl-(1-&gt;3)-beta-D-galactosyl-(1-&gt;4)-beta-D-xylosyl)-L-seryl-[protein] + UDP-alpha-D-glucuronate = 3-O-(beta-D-GlcA-(1-&gt;3)-beta-D-Gal-(1-&gt;3)-beta-D-Gal-(1-&gt;4)-beta-D-Xyl)-L-seryl-[protein] + UDP + H(+)</text>
        <dbReference type="Rhea" id="RHEA:24168"/>
        <dbReference type="Rhea" id="RHEA-COMP:12571"/>
        <dbReference type="Rhea" id="RHEA-COMP:12573"/>
        <dbReference type="ChEBI" id="CHEBI:15378"/>
        <dbReference type="ChEBI" id="CHEBI:58052"/>
        <dbReference type="ChEBI" id="CHEBI:58223"/>
        <dbReference type="ChEBI" id="CHEBI:132090"/>
        <dbReference type="ChEBI" id="CHEBI:132093"/>
        <dbReference type="EC" id="2.4.1.135"/>
    </reaction>
</comment>
<dbReference type="GO" id="GO:0015018">
    <property type="term" value="F:galactosylgalactosylxylosylprotein 3-beta-glucuronosyltransferase activity"/>
    <property type="evidence" value="ECO:0007669"/>
    <property type="project" value="UniProtKB-UniRule"/>
</dbReference>
<evidence type="ECO:0000256" key="2">
    <source>
        <dbReference type="ARBA" id="ARBA00007706"/>
    </source>
</evidence>
<evidence type="ECO:0000313" key="15">
    <source>
        <dbReference type="Proteomes" id="UP000821853"/>
    </source>
</evidence>
<dbReference type="GO" id="GO:0000139">
    <property type="term" value="C:Golgi membrane"/>
    <property type="evidence" value="ECO:0007669"/>
    <property type="project" value="UniProtKB-SubCell"/>
</dbReference>
<dbReference type="OMA" id="FAINIRV"/>
<evidence type="ECO:0000256" key="12">
    <source>
        <dbReference type="PIRSR" id="PIRSR605027-6"/>
    </source>
</evidence>
<evidence type="ECO:0000256" key="11">
    <source>
        <dbReference type="PIRSR" id="PIRSR605027-1"/>
    </source>
</evidence>
<dbReference type="GO" id="GO:0050650">
    <property type="term" value="P:chondroitin sulfate proteoglycan biosynthetic process"/>
    <property type="evidence" value="ECO:0007669"/>
    <property type="project" value="TreeGrafter"/>
</dbReference>
<feature type="glycosylation site" description="N-linked (GlcNAc...) asparagine" evidence="12">
    <location>
        <position position="80"/>
    </location>
</feature>
<dbReference type="Gene3D" id="3.90.550.10">
    <property type="entry name" value="Spore Coat Polysaccharide Biosynthesis Protein SpsA, Chain A"/>
    <property type="match status" value="1"/>
</dbReference>
<comment type="caution">
    <text evidence="14">The sequence shown here is derived from an EMBL/GenBank/DDBJ whole genome shotgun (WGS) entry which is preliminary data.</text>
</comment>
<dbReference type="PANTHER" id="PTHR10896">
    <property type="entry name" value="GALACTOSYLGALACTOSYLXYLOSYLPROTEIN 3-BETA-GLUCURONOSYLTRANSFERASE BETA-1,3-GLUCURONYLTRANSFERASE"/>
    <property type="match status" value="1"/>
</dbReference>
<evidence type="ECO:0000313" key="14">
    <source>
        <dbReference type="EMBL" id="KAH9366797.1"/>
    </source>
</evidence>
<keyword evidence="13" id="KW-0464">Manganese</keyword>
<keyword evidence="8" id="KW-0472">Membrane</keyword>
<evidence type="ECO:0000256" key="8">
    <source>
        <dbReference type="ARBA" id="ARBA00023136"/>
    </source>
</evidence>
<dbReference type="Proteomes" id="UP000821853">
    <property type="component" value="Chromosome 2"/>
</dbReference>
<dbReference type="PANTHER" id="PTHR10896:SF50">
    <property type="entry name" value="GALACTOSYLGALACTOSYLXYLOSYLPROTEIN 3-BETA-GLUCURONOSYLTRANSFERASE P"/>
    <property type="match status" value="1"/>
</dbReference>
<dbReference type="GO" id="GO:0046872">
    <property type="term" value="F:metal ion binding"/>
    <property type="evidence" value="ECO:0007669"/>
    <property type="project" value="UniProtKB-KW"/>
</dbReference>
<proteinExistence type="inferred from homology"/>
<evidence type="ECO:0000256" key="4">
    <source>
        <dbReference type="ARBA" id="ARBA00022679"/>
    </source>
</evidence>
<dbReference type="SUPFAM" id="SSF53448">
    <property type="entry name" value="Nucleotide-diphospho-sugar transferases"/>
    <property type="match status" value="1"/>
</dbReference>
<keyword evidence="7" id="KW-1133">Transmembrane helix</keyword>
<evidence type="ECO:0000256" key="5">
    <source>
        <dbReference type="ARBA" id="ARBA00022692"/>
    </source>
</evidence>
<keyword evidence="13" id="KW-0333">Golgi apparatus</keyword>
<dbReference type="VEuPathDB" id="VectorBase:HLOH_050015"/>
<sequence>MREKGLSTPVVHEGRVIGFYDPWFGGRIFPLDMAGFAVNLRLVVNNRDLRMPYETGYLETKFLEAVGVSSLADLEPLCDNATKVRCEHRTALLVTIVRNSRSSTLS</sequence>
<feature type="active site" description="Proton donor/acceptor" evidence="11">
    <location>
        <position position="59"/>
    </location>
</feature>
<evidence type="ECO:0000256" key="10">
    <source>
        <dbReference type="ARBA" id="ARBA00047979"/>
    </source>
</evidence>
<comment type="pathway">
    <text evidence="13">Protein modification; protein glycosylation.</text>
</comment>
<comment type="subcellular location">
    <subcellularLocation>
        <location evidence="13">Golgi apparatus membrane</location>
        <topology evidence="13">Single-pass type II membrane protein</topology>
    </subcellularLocation>
    <subcellularLocation>
        <location evidence="1">Membrane</location>
        <topology evidence="1">Single-pass type II membrane protein</topology>
    </subcellularLocation>
</comment>
<dbReference type="InterPro" id="IPR029044">
    <property type="entry name" value="Nucleotide-diphossugar_trans"/>
</dbReference>